<dbReference type="OrthoDB" id="7464126at2759"/>
<feature type="region of interest" description="Disordered" evidence="2">
    <location>
        <begin position="679"/>
        <end position="698"/>
    </location>
</feature>
<gene>
    <name evidence="4" type="ORF">D9619_011993</name>
</gene>
<accession>A0A8H5B0J1</accession>
<protein>
    <recommendedName>
        <fullName evidence="3">Nephrocystin 3-like N-terminal domain-containing protein</fullName>
    </recommendedName>
</protein>
<sequence>MSTHPTQSHMFESASKIVIAGGSFIGTQNNTGTADDKADPNTALVYNNVSWNAILNSGGRADAVRCYPGTREAVMEQIETWISPQDPTGQPIFWLSGPAGAGKSAIAQSIAERCLARGIPIANFFFFRADSTRNHATPLVATLLCQIFDICPAIKWRIHDFISQNFHIFDRSIEQQLKALMFSALIYPGQAWARRQKIVLILDGLDECSSDLTQQEILRSLHYIVTQKDSPFIALISSRAEPHLMRSFNTIHAQVARLYLDANNFSSSDDIRRFVTGEFKEIKETHHLARTLDADWPSTADIESIVRKSSGHFIYATTVMRFIQTSPESPVLSLEKVEGVRPVENDSPFAQLDAIYTHILAKARNWPRTREILAAQVLPDIEDASRLPGTSYMLNVLGYYPNELSSYTSDLTSLIKVESGAVEFYHTSLGDFLLDKRRSGEFFIDLDKFRLKLVAELFYCVGGIMDDVSWSLVVEHFTKLKTTSDAVTQALLSSSFLQSGLAFNGATLCAFLVKIHELYFDTNAALYRVILEKWLAWFHKNHGTLKEDQLDKIQHAGELWNQLTQTLFIISETAADCDTKGQEVIPSDVSSLTLEAESLISEMPTHLSWQSGMDPRTKEGKATATEQMYEGVTQGTSLSLLERNHGPEAVDSIDTVENRADSDDADHELTQVLQQILRSPEAHQPGEVQQAEQPWQDGRMFRQEEMDREEEHLRQMEEEIRRRREEIRRREQEMRRREERRRQEEERRQEQERLWEEESRQEKELQREHLRRQAVELRLEHERRQEEEHRQKEVPKVRKQLEAIQPRDRVPPPLPPLQELFSLLPQPVSPVVQAEAGALTQCQALQDLFTRSIGYAEAHELFAIRAEADAAATEVAGVRAAIVTARMDLEVAQAEARSVRADIKREAVVARNDVLEARAEVYSACAERDAARADMLAIQEEAKILRAEVCSARADLDTIRDETSKWKEGTSWWSDSLSDWNFF</sequence>
<dbReference type="EMBL" id="JAACJJ010000044">
    <property type="protein sequence ID" value="KAF5314421.1"/>
    <property type="molecule type" value="Genomic_DNA"/>
</dbReference>
<evidence type="ECO:0000259" key="3">
    <source>
        <dbReference type="Pfam" id="PF24883"/>
    </source>
</evidence>
<name>A0A8H5B0J1_9AGAR</name>
<dbReference type="Pfam" id="PF24883">
    <property type="entry name" value="NPHP3_N"/>
    <property type="match status" value="1"/>
</dbReference>
<dbReference type="Gene3D" id="3.40.50.300">
    <property type="entry name" value="P-loop containing nucleotide triphosphate hydrolases"/>
    <property type="match status" value="1"/>
</dbReference>
<evidence type="ECO:0000313" key="4">
    <source>
        <dbReference type="EMBL" id="KAF5314421.1"/>
    </source>
</evidence>
<reference evidence="4 5" key="1">
    <citation type="journal article" date="2020" name="ISME J.">
        <title>Uncovering the hidden diversity of litter-decomposition mechanisms in mushroom-forming fungi.</title>
        <authorList>
            <person name="Floudas D."/>
            <person name="Bentzer J."/>
            <person name="Ahren D."/>
            <person name="Johansson T."/>
            <person name="Persson P."/>
            <person name="Tunlid A."/>
        </authorList>
    </citation>
    <scope>NUCLEOTIDE SEQUENCE [LARGE SCALE GENOMIC DNA]</scope>
    <source>
        <strain evidence="4 5">CBS 101986</strain>
    </source>
</reference>
<dbReference type="Proteomes" id="UP000567179">
    <property type="component" value="Unassembled WGS sequence"/>
</dbReference>
<keyword evidence="5" id="KW-1185">Reference proteome</keyword>
<evidence type="ECO:0000256" key="1">
    <source>
        <dbReference type="ARBA" id="ARBA00022737"/>
    </source>
</evidence>
<feature type="domain" description="Nephrocystin 3-like N-terminal" evidence="3">
    <location>
        <begin position="75"/>
        <end position="239"/>
    </location>
</feature>
<comment type="caution">
    <text evidence="4">The sequence shown here is derived from an EMBL/GenBank/DDBJ whole genome shotgun (WGS) entry which is preliminary data.</text>
</comment>
<dbReference type="PANTHER" id="PTHR10039:SF14">
    <property type="entry name" value="NACHT DOMAIN-CONTAINING PROTEIN"/>
    <property type="match status" value="1"/>
</dbReference>
<evidence type="ECO:0000256" key="2">
    <source>
        <dbReference type="SAM" id="MobiDB-lite"/>
    </source>
</evidence>
<evidence type="ECO:0000313" key="5">
    <source>
        <dbReference type="Proteomes" id="UP000567179"/>
    </source>
</evidence>
<organism evidence="4 5">
    <name type="scientific">Psilocybe cf. subviscida</name>
    <dbReference type="NCBI Taxonomy" id="2480587"/>
    <lineage>
        <taxon>Eukaryota</taxon>
        <taxon>Fungi</taxon>
        <taxon>Dikarya</taxon>
        <taxon>Basidiomycota</taxon>
        <taxon>Agaricomycotina</taxon>
        <taxon>Agaricomycetes</taxon>
        <taxon>Agaricomycetidae</taxon>
        <taxon>Agaricales</taxon>
        <taxon>Agaricineae</taxon>
        <taxon>Strophariaceae</taxon>
        <taxon>Psilocybe</taxon>
    </lineage>
</organism>
<keyword evidence="1" id="KW-0677">Repeat</keyword>
<dbReference type="InterPro" id="IPR027417">
    <property type="entry name" value="P-loop_NTPase"/>
</dbReference>
<dbReference type="InterPro" id="IPR056884">
    <property type="entry name" value="NPHP3-like_N"/>
</dbReference>
<dbReference type="AlphaFoldDB" id="A0A8H5B0J1"/>
<dbReference type="PANTHER" id="PTHR10039">
    <property type="entry name" value="AMELOGENIN"/>
    <property type="match status" value="1"/>
</dbReference>
<feature type="region of interest" description="Disordered" evidence="2">
    <location>
        <begin position="730"/>
        <end position="767"/>
    </location>
</feature>
<proteinExistence type="predicted"/>
<dbReference type="SUPFAM" id="SSF52540">
    <property type="entry name" value="P-loop containing nucleoside triphosphate hydrolases"/>
    <property type="match status" value="1"/>
</dbReference>